<keyword evidence="3" id="KW-1185">Reference proteome</keyword>
<evidence type="ECO:0000256" key="1">
    <source>
        <dbReference type="SAM" id="MobiDB-lite"/>
    </source>
</evidence>
<organism evidence="2 3">
    <name type="scientific">Tritrichomonas musculus</name>
    <dbReference type="NCBI Taxonomy" id="1915356"/>
    <lineage>
        <taxon>Eukaryota</taxon>
        <taxon>Metamonada</taxon>
        <taxon>Parabasalia</taxon>
        <taxon>Tritrichomonadida</taxon>
        <taxon>Tritrichomonadidae</taxon>
        <taxon>Tritrichomonas</taxon>
    </lineage>
</organism>
<feature type="compositionally biased region" description="Polar residues" evidence="1">
    <location>
        <begin position="370"/>
        <end position="435"/>
    </location>
</feature>
<feature type="compositionally biased region" description="Low complexity" evidence="1">
    <location>
        <begin position="335"/>
        <end position="359"/>
    </location>
</feature>
<evidence type="ECO:0000313" key="2">
    <source>
        <dbReference type="EMBL" id="KAK8893070.1"/>
    </source>
</evidence>
<dbReference type="Proteomes" id="UP001470230">
    <property type="component" value="Unassembled WGS sequence"/>
</dbReference>
<evidence type="ECO:0000313" key="3">
    <source>
        <dbReference type="Proteomes" id="UP001470230"/>
    </source>
</evidence>
<sequence length="511" mass="60468">MKKKDLSIKYIKEFFVNEIQIEKPAKQMNKEIDDSYYYKNYDLMIPKKREDLLSLIKEGYFIRKFIINVEIKDFGLAKQFYLCNKHQTDTQYLLNEQGISPKSYYNETNSSLLNDFFDETSTLSNYIHYFAVNVLRLLKSSKKGYLLTQNKDINERIIWISIEFFLLIITTERFRSYKPLLLIYIEFYKLKHMDNKDKKQLMEKFKQLFNQEDSILKFVEKNGVQKIKQTNYEYVFELFKDMINYTGHTNNHQNEFYQRKFEKLKALFYFEEIHSKSTSQNGDVNLTITIQCKIGLSQIQDSANLNQSTKVDENQILRYKSWKKKEDPTERLQKKSTSTQQSKSTNTQQSNSTSVQQNKLTNEHQRKPISAQQNKLTSVQQNKLTSVQQNQSTIEHQRKSTSVQQNKSTSVQQNQSTIENQRKSTSAQQNKSTNQHQRKPISAQQNKSTSVQQNKSTIEHQRKSTNQHQRKPISAQQNKSTSVQQNKSTIEHQRKLTNKHQRKPISAQQNK</sequence>
<proteinExistence type="predicted"/>
<protein>
    <recommendedName>
        <fullName evidence="4">Protein kinase domain-containing protein</fullName>
    </recommendedName>
</protein>
<feature type="compositionally biased region" description="Polar residues" evidence="1">
    <location>
        <begin position="474"/>
        <end position="488"/>
    </location>
</feature>
<feature type="compositionally biased region" description="Polar residues" evidence="1">
    <location>
        <begin position="442"/>
        <end position="456"/>
    </location>
</feature>
<accession>A0ABR2KPJ8</accession>
<name>A0ABR2KPJ8_9EUKA</name>
<comment type="caution">
    <text evidence="2">The sequence shown here is derived from an EMBL/GenBank/DDBJ whole genome shotgun (WGS) entry which is preliminary data.</text>
</comment>
<gene>
    <name evidence="2" type="ORF">M9Y10_030332</name>
</gene>
<reference evidence="2 3" key="1">
    <citation type="submission" date="2024-04" db="EMBL/GenBank/DDBJ databases">
        <title>Tritrichomonas musculus Genome.</title>
        <authorList>
            <person name="Alves-Ferreira E."/>
            <person name="Grigg M."/>
            <person name="Lorenzi H."/>
            <person name="Galac M."/>
        </authorList>
    </citation>
    <scope>NUCLEOTIDE SEQUENCE [LARGE SCALE GENOMIC DNA]</scope>
    <source>
        <strain evidence="2 3">EAF2021</strain>
    </source>
</reference>
<evidence type="ECO:0008006" key="4">
    <source>
        <dbReference type="Google" id="ProtNLM"/>
    </source>
</evidence>
<feature type="compositionally biased region" description="Basic and acidic residues" evidence="1">
    <location>
        <begin position="324"/>
        <end position="333"/>
    </location>
</feature>
<dbReference type="EMBL" id="JAPFFF010000004">
    <property type="protein sequence ID" value="KAK8893070.1"/>
    <property type="molecule type" value="Genomic_DNA"/>
</dbReference>
<feature type="region of interest" description="Disordered" evidence="1">
    <location>
        <begin position="322"/>
        <end position="511"/>
    </location>
</feature>